<organism evidence="5 6">
    <name type="scientific">Candidatus Collierbacteria bacterium CG17_big_fil_post_rev_8_21_14_2_50_45_7</name>
    <dbReference type="NCBI Taxonomy" id="1974536"/>
    <lineage>
        <taxon>Bacteria</taxon>
        <taxon>Candidatus Collieribacteriota</taxon>
    </lineage>
</organism>
<dbReference type="AlphaFoldDB" id="A0A2M7FLU4"/>
<dbReference type="GO" id="GO:0005524">
    <property type="term" value="F:ATP binding"/>
    <property type="evidence" value="ECO:0007669"/>
    <property type="project" value="InterPro"/>
</dbReference>
<dbReference type="Proteomes" id="UP000230556">
    <property type="component" value="Unassembled WGS sequence"/>
</dbReference>
<evidence type="ECO:0000256" key="2">
    <source>
        <dbReference type="ARBA" id="ARBA00022741"/>
    </source>
</evidence>
<sequence length="43" mass="4849">YGCPPLGGIGIGIDRLVMFLTNTWSIREIIAFPLMRPESKKEK</sequence>
<keyword evidence="1" id="KW-0436">Ligase</keyword>
<dbReference type="GO" id="GO:0005829">
    <property type="term" value="C:cytosol"/>
    <property type="evidence" value="ECO:0007669"/>
    <property type="project" value="TreeGrafter"/>
</dbReference>
<evidence type="ECO:0000256" key="3">
    <source>
        <dbReference type="ARBA" id="ARBA00022840"/>
    </source>
</evidence>
<feature type="non-terminal residue" evidence="5">
    <location>
        <position position="1"/>
    </location>
</feature>
<evidence type="ECO:0000313" key="6">
    <source>
        <dbReference type="Proteomes" id="UP000230556"/>
    </source>
</evidence>
<dbReference type="GO" id="GO:0006430">
    <property type="term" value="P:lysyl-tRNA aminoacylation"/>
    <property type="evidence" value="ECO:0007669"/>
    <property type="project" value="TreeGrafter"/>
</dbReference>
<dbReference type="PANTHER" id="PTHR42918">
    <property type="entry name" value="LYSYL-TRNA SYNTHETASE"/>
    <property type="match status" value="1"/>
</dbReference>
<keyword evidence="3" id="KW-0067">ATP-binding</keyword>
<evidence type="ECO:0000256" key="1">
    <source>
        <dbReference type="ARBA" id="ARBA00022598"/>
    </source>
</evidence>
<dbReference type="GO" id="GO:0004824">
    <property type="term" value="F:lysine-tRNA ligase activity"/>
    <property type="evidence" value="ECO:0007669"/>
    <property type="project" value="TreeGrafter"/>
</dbReference>
<dbReference type="GO" id="GO:0000049">
    <property type="term" value="F:tRNA binding"/>
    <property type="evidence" value="ECO:0007669"/>
    <property type="project" value="TreeGrafter"/>
</dbReference>
<gene>
    <name evidence="5" type="ORF">COW38_03770</name>
</gene>
<dbReference type="InterPro" id="IPR045864">
    <property type="entry name" value="aa-tRNA-synth_II/BPL/LPL"/>
</dbReference>
<comment type="caution">
    <text evidence="5">The sequence shown here is derived from an EMBL/GenBank/DDBJ whole genome shotgun (WGS) entry which is preliminary data.</text>
</comment>
<accession>A0A2M7FLU4</accession>
<dbReference type="InterPro" id="IPR004364">
    <property type="entry name" value="Aa-tRNA-synt_II"/>
</dbReference>
<protein>
    <recommendedName>
        <fullName evidence="4">Aminoacyl-tRNA synthetase class II (D/K/N) domain-containing protein</fullName>
    </recommendedName>
</protein>
<name>A0A2M7FLU4_9BACT</name>
<evidence type="ECO:0000313" key="5">
    <source>
        <dbReference type="EMBL" id="PIW06969.1"/>
    </source>
</evidence>
<dbReference type="Gene3D" id="3.30.930.10">
    <property type="entry name" value="Bira Bifunctional Protein, Domain 2"/>
    <property type="match status" value="1"/>
</dbReference>
<dbReference type="SUPFAM" id="SSF55681">
    <property type="entry name" value="Class II aaRS and biotin synthetases"/>
    <property type="match status" value="1"/>
</dbReference>
<dbReference type="EMBL" id="PFFO01000165">
    <property type="protein sequence ID" value="PIW06969.1"/>
    <property type="molecule type" value="Genomic_DNA"/>
</dbReference>
<evidence type="ECO:0000259" key="4">
    <source>
        <dbReference type="Pfam" id="PF00152"/>
    </source>
</evidence>
<dbReference type="Pfam" id="PF00152">
    <property type="entry name" value="tRNA-synt_2"/>
    <property type="match status" value="1"/>
</dbReference>
<keyword evidence="2" id="KW-0547">Nucleotide-binding</keyword>
<proteinExistence type="predicted"/>
<reference evidence="6" key="1">
    <citation type="submission" date="2017-09" db="EMBL/GenBank/DDBJ databases">
        <title>Depth-based differentiation of microbial function through sediment-hosted aquifers and enrichment of novel symbionts in the deep terrestrial subsurface.</title>
        <authorList>
            <person name="Probst A.J."/>
            <person name="Ladd B."/>
            <person name="Jarett J.K."/>
            <person name="Geller-Mcgrath D.E."/>
            <person name="Sieber C.M.K."/>
            <person name="Emerson J.B."/>
            <person name="Anantharaman K."/>
            <person name="Thomas B.C."/>
            <person name="Malmstrom R."/>
            <person name="Stieglmeier M."/>
            <person name="Klingl A."/>
            <person name="Woyke T."/>
            <person name="Ryan C.M."/>
            <person name="Banfield J.F."/>
        </authorList>
    </citation>
    <scope>NUCLEOTIDE SEQUENCE [LARGE SCALE GENOMIC DNA]</scope>
</reference>
<feature type="domain" description="Aminoacyl-tRNA synthetase class II (D/K/N)" evidence="4">
    <location>
        <begin position="1"/>
        <end position="35"/>
    </location>
</feature>
<dbReference type="PANTHER" id="PTHR42918:SF15">
    <property type="entry name" value="LYSINE--TRNA LIGASE, CHLOROPLASTIC_MITOCHONDRIAL"/>
    <property type="match status" value="1"/>
</dbReference>